<proteinExistence type="predicted"/>
<feature type="chain" id="PRO_5040999282" description="Receptor ligand binding region domain-containing protein" evidence="5">
    <location>
        <begin position="24"/>
        <end position="257"/>
    </location>
</feature>
<dbReference type="InterPro" id="IPR028082">
    <property type="entry name" value="Peripla_BP_I"/>
</dbReference>
<keyword evidence="8" id="KW-1185">Reference proteome</keyword>
<name>A0A9X6RPC4_HYPEX</name>
<sequence length="257" mass="28559">MVRQIGLQALLVLIALRSSFSKAVHVITIIIGDNPALGYVAQSPGYDVAFFRAVGLYPDALRNVTRQTIYRPGAFSCSEAAEIMPFVAVQISNILDEHRLDFNVLISSGCSHEVMTLGDFAREWNVPLLTTIAIDPSLTNAQRYPTIVAFPSSDQVTLIRAIMSLLDRFSWTTISLICEDQNLRVSDVGVYYITACRGFLTVLGGQNHKYNLNVQYFNPKVKEGDLDAYSSVLRNAATQSRVIILLIPTNPRLRDFI</sequence>
<feature type="non-terminal residue" evidence="7">
    <location>
        <position position="257"/>
    </location>
</feature>
<dbReference type="Gene3D" id="3.40.50.2300">
    <property type="match status" value="1"/>
</dbReference>
<dbReference type="OrthoDB" id="5984008at2759"/>
<dbReference type="Pfam" id="PF01094">
    <property type="entry name" value="ANF_receptor"/>
    <property type="match status" value="1"/>
</dbReference>
<protein>
    <recommendedName>
        <fullName evidence="6">Receptor ligand binding region domain-containing protein</fullName>
    </recommendedName>
</protein>
<evidence type="ECO:0000256" key="4">
    <source>
        <dbReference type="ARBA" id="ARBA00023136"/>
    </source>
</evidence>
<evidence type="ECO:0000313" key="8">
    <source>
        <dbReference type="Proteomes" id="UP000192578"/>
    </source>
</evidence>
<comment type="caution">
    <text evidence="7">The sequence shown here is derived from an EMBL/GenBank/DDBJ whole genome shotgun (WGS) entry which is preliminary data.</text>
</comment>
<evidence type="ECO:0000313" key="7">
    <source>
        <dbReference type="EMBL" id="OWA54922.1"/>
    </source>
</evidence>
<evidence type="ECO:0000259" key="6">
    <source>
        <dbReference type="Pfam" id="PF01094"/>
    </source>
</evidence>
<keyword evidence="2" id="KW-0812">Transmembrane</keyword>
<dbReference type="GO" id="GO:0016020">
    <property type="term" value="C:membrane"/>
    <property type="evidence" value="ECO:0007669"/>
    <property type="project" value="UniProtKB-SubCell"/>
</dbReference>
<organism evidence="7 8">
    <name type="scientific">Hypsibius exemplaris</name>
    <name type="common">Freshwater tardigrade</name>
    <dbReference type="NCBI Taxonomy" id="2072580"/>
    <lineage>
        <taxon>Eukaryota</taxon>
        <taxon>Metazoa</taxon>
        <taxon>Ecdysozoa</taxon>
        <taxon>Tardigrada</taxon>
        <taxon>Eutardigrada</taxon>
        <taxon>Parachela</taxon>
        <taxon>Hypsibioidea</taxon>
        <taxon>Hypsibiidae</taxon>
        <taxon>Hypsibius</taxon>
    </lineage>
</organism>
<keyword evidence="5" id="KW-0732">Signal</keyword>
<evidence type="ECO:0000256" key="5">
    <source>
        <dbReference type="SAM" id="SignalP"/>
    </source>
</evidence>
<gene>
    <name evidence="7" type="ORF">BV898_19310</name>
</gene>
<evidence type="ECO:0000256" key="3">
    <source>
        <dbReference type="ARBA" id="ARBA00022989"/>
    </source>
</evidence>
<evidence type="ECO:0000256" key="1">
    <source>
        <dbReference type="ARBA" id="ARBA00004370"/>
    </source>
</evidence>
<comment type="subcellular location">
    <subcellularLocation>
        <location evidence="1">Membrane</location>
    </subcellularLocation>
</comment>
<reference evidence="8" key="1">
    <citation type="submission" date="2017-01" db="EMBL/GenBank/DDBJ databases">
        <title>Comparative genomics of anhydrobiosis in the tardigrade Hypsibius dujardini.</title>
        <authorList>
            <person name="Yoshida Y."/>
            <person name="Koutsovoulos G."/>
            <person name="Laetsch D."/>
            <person name="Stevens L."/>
            <person name="Kumar S."/>
            <person name="Horikawa D."/>
            <person name="Ishino K."/>
            <person name="Komine S."/>
            <person name="Tomita M."/>
            <person name="Blaxter M."/>
            <person name="Arakawa K."/>
        </authorList>
    </citation>
    <scope>NUCLEOTIDE SEQUENCE [LARGE SCALE GENOMIC DNA]</scope>
    <source>
        <strain evidence="8">Z151</strain>
    </source>
</reference>
<keyword evidence="3" id="KW-1133">Transmembrane helix</keyword>
<feature type="signal peptide" evidence="5">
    <location>
        <begin position="1"/>
        <end position="23"/>
    </location>
</feature>
<dbReference type="SUPFAM" id="SSF53822">
    <property type="entry name" value="Periplasmic binding protein-like I"/>
    <property type="match status" value="1"/>
</dbReference>
<dbReference type="Proteomes" id="UP000192578">
    <property type="component" value="Unassembled WGS sequence"/>
</dbReference>
<dbReference type="EMBL" id="MTYJ01000485">
    <property type="protein sequence ID" value="OWA54922.1"/>
    <property type="molecule type" value="Genomic_DNA"/>
</dbReference>
<dbReference type="InterPro" id="IPR001828">
    <property type="entry name" value="ANF_lig-bd_rcpt"/>
</dbReference>
<feature type="domain" description="Receptor ligand binding region" evidence="6">
    <location>
        <begin position="102"/>
        <end position="253"/>
    </location>
</feature>
<keyword evidence="4" id="KW-0472">Membrane</keyword>
<evidence type="ECO:0000256" key="2">
    <source>
        <dbReference type="ARBA" id="ARBA00022692"/>
    </source>
</evidence>
<accession>A0A9X6RPC4</accession>
<dbReference type="AlphaFoldDB" id="A0A9X6RPC4"/>